<dbReference type="AlphaFoldDB" id="A0A6J6E8E1"/>
<sequence length="415" mass="47903">MLDNRDRGFADQGDESCDIIDNLKPDVMDVEQNPRAKRDKSPDSFINNYNKLERDIPYKVAEKRVPTPWDKPAAPAKKTVKIRDDSPSIINDYDVTEKPAVKKELPKFVVPKYDKYDSPIEIELPINYKPPVEQRKPMVEQRKPVVEPRKPLVEQRNHPMDLRKPMVEQRKPMVEQRNHPMDLRKPVVEQRNHPMDLRKPMVEPRNHPMDLRKPVMEQRKPVVSNKSETRKETPMFFPETDVNETEIKLKGYAFIDSSPPKKASPKKASPKKASPKKASPKKSSPKKSSPKKSSPKKKPSPDTDSPPLLTSEEERLLHRRQRIENIKELNRLAGREVKKVPRLSESTETPEYSGSYSGSEYDSDYTYETDDESELEPLSTDNGKPITTRSELNREISEIQRKLAKFNAENPTPDS</sequence>
<reference evidence="2" key="1">
    <citation type="submission" date="2020-05" db="EMBL/GenBank/DDBJ databases">
        <authorList>
            <person name="Chiriac C."/>
            <person name="Salcher M."/>
            <person name="Ghai R."/>
            <person name="Kavagutti S V."/>
        </authorList>
    </citation>
    <scope>NUCLEOTIDE SEQUENCE</scope>
</reference>
<feature type="compositionally biased region" description="Basic and acidic residues" evidence="1">
    <location>
        <begin position="134"/>
        <end position="220"/>
    </location>
</feature>
<feature type="region of interest" description="Disordered" evidence="1">
    <location>
        <begin position="134"/>
        <end position="393"/>
    </location>
</feature>
<evidence type="ECO:0000256" key="1">
    <source>
        <dbReference type="SAM" id="MobiDB-lite"/>
    </source>
</evidence>
<dbReference type="EMBL" id="CAEZTT010000021">
    <property type="protein sequence ID" value="CAB4571534.1"/>
    <property type="molecule type" value="Genomic_DNA"/>
</dbReference>
<proteinExistence type="predicted"/>
<feature type="compositionally biased region" description="Basic and acidic residues" evidence="1">
    <location>
        <begin position="312"/>
        <end position="339"/>
    </location>
</feature>
<feature type="compositionally biased region" description="Low complexity" evidence="1">
    <location>
        <begin position="349"/>
        <end position="360"/>
    </location>
</feature>
<gene>
    <name evidence="2" type="ORF">UFOPK1726_00312</name>
</gene>
<protein>
    <submittedName>
        <fullName evidence="2">Unannotated protein</fullName>
    </submittedName>
</protein>
<evidence type="ECO:0000313" key="2">
    <source>
        <dbReference type="EMBL" id="CAB4571534.1"/>
    </source>
</evidence>
<feature type="compositionally biased region" description="Acidic residues" evidence="1">
    <location>
        <begin position="361"/>
        <end position="375"/>
    </location>
</feature>
<feature type="compositionally biased region" description="Polar residues" evidence="1">
    <location>
        <begin position="379"/>
        <end position="390"/>
    </location>
</feature>
<organism evidence="2">
    <name type="scientific">freshwater metagenome</name>
    <dbReference type="NCBI Taxonomy" id="449393"/>
    <lineage>
        <taxon>unclassified sequences</taxon>
        <taxon>metagenomes</taxon>
        <taxon>ecological metagenomes</taxon>
    </lineage>
</organism>
<name>A0A6J6E8E1_9ZZZZ</name>
<accession>A0A6J6E8E1</accession>
<feature type="compositionally biased region" description="Basic residues" evidence="1">
    <location>
        <begin position="263"/>
        <end position="298"/>
    </location>
</feature>